<dbReference type="AlphaFoldDB" id="A0A4R5F233"/>
<organism evidence="2 3">
    <name type="scientific">Nonomuraea mesophila</name>
    <dbReference type="NCBI Taxonomy" id="2530382"/>
    <lineage>
        <taxon>Bacteria</taxon>
        <taxon>Bacillati</taxon>
        <taxon>Actinomycetota</taxon>
        <taxon>Actinomycetes</taxon>
        <taxon>Streptosporangiales</taxon>
        <taxon>Streptosporangiaceae</taxon>
        <taxon>Nonomuraea</taxon>
    </lineage>
</organism>
<feature type="non-terminal residue" evidence="2">
    <location>
        <position position="64"/>
    </location>
</feature>
<evidence type="ECO:0000313" key="3">
    <source>
        <dbReference type="Proteomes" id="UP000295136"/>
    </source>
</evidence>
<sequence length="64" mass="6041">MDYYVITATSGAPSTAAILAEEFVLGDDYTAAGIDTTAWHPPPGGGVGAGVAGGAGGGGEGWAG</sequence>
<evidence type="ECO:0000313" key="2">
    <source>
        <dbReference type="EMBL" id="TDE41608.1"/>
    </source>
</evidence>
<feature type="compositionally biased region" description="Gly residues" evidence="1">
    <location>
        <begin position="45"/>
        <end position="64"/>
    </location>
</feature>
<name>A0A4R5F233_9ACTN</name>
<keyword evidence="3" id="KW-1185">Reference proteome</keyword>
<evidence type="ECO:0000256" key="1">
    <source>
        <dbReference type="SAM" id="MobiDB-lite"/>
    </source>
</evidence>
<proteinExistence type="predicted"/>
<feature type="region of interest" description="Disordered" evidence="1">
    <location>
        <begin position="36"/>
        <end position="64"/>
    </location>
</feature>
<dbReference type="EMBL" id="SMLD01000094">
    <property type="protein sequence ID" value="TDE41608.1"/>
    <property type="molecule type" value="Genomic_DNA"/>
</dbReference>
<reference evidence="2 3" key="1">
    <citation type="submission" date="2019-03" db="EMBL/GenBank/DDBJ databases">
        <title>Draft genome sequences of novel Actinobacteria.</title>
        <authorList>
            <person name="Sahin N."/>
            <person name="Ay H."/>
            <person name="Saygin H."/>
        </authorList>
    </citation>
    <scope>NUCLEOTIDE SEQUENCE [LARGE SCALE GENOMIC DNA]</scope>
    <source>
        <strain evidence="2 3">6K102</strain>
    </source>
</reference>
<accession>A0A4R5F233</accession>
<dbReference type="RefSeq" id="WP_220448953.1">
    <property type="nucleotide sequence ID" value="NZ_SMLD01000094.1"/>
</dbReference>
<dbReference type="Proteomes" id="UP000295136">
    <property type="component" value="Unassembled WGS sequence"/>
</dbReference>
<comment type="caution">
    <text evidence="2">The sequence shown here is derived from an EMBL/GenBank/DDBJ whole genome shotgun (WGS) entry which is preliminary data.</text>
</comment>
<gene>
    <name evidence="2" type="ORF">E1295_29560</name>
</gene>
<protein>
    <submittedName>
        <fullName evidence="2">Uncharacterized protein</fullName>
    </submittedName>
</protein>